<dbReference type="PROSITE" id="PS50112">
    <property type="entry name" value="PAS"/>
    <property type="match status" value="1"/>
</dbReference>
<dbReference type="NCBIfam" id="TIGR00229">
    <property type="entry name" value="sensory_box"/>
    <property type="match status" value="1"/>
</dbReference>
<keyword evidence="6" id="KW-1185">Reference proteome</keyword>
<dbReference type="EMBL" id="JAKJXH010000027">
    <property type="protein sequence ID" value="MCF7544819.1"/>
    <property type="molecule type" value="Genomic_DNA"/>
</dbReference>
<dbReference type="Pfam" id="PF05228">
    <property type="entry name" value="CHASE4"/>
    <property type="match status" value="1"/>
</dbReference>
<dbReference type="SMART" id="SM00052">
    <property type="entry name" value="EAL"/>
    <property type="match status" value="1"/>
</dbReference>
<evidence type="ECO:0000259" key="4">
    <source>
        <dbReference type="PROSITE" id="PS50887"/>
    </source>
</evidence>
<dbReference type="SUPFAM" id="SSF55073">
    <property type="entry name" value="Nucleotide cyclase"/>
    <property type="match status" value="1"/>
</dbReference>
<dbReference type="RefSeq" id="WP_237254210.1">
    <property type="nucleotide sequence ID" value="NZ_JAKJXH010000027.1"/>
</dbReference>
<dbReference type="PROSITE" id="PS51257">
    <property type="entry name" value="PROKAR_LIPOPROTEIN"/>
    <property type="match status" value="1"/>
</dbReference>
<dbReference type="PANTHER" id="PTHR44757">
    <property type="entry name" value="DIGUANYLATE CYCLASE DGCP"/>
    <property type="match status" value="1"/>
</dbReference>
<dbReference type="Gene3D" id="3.30.450.20">
    <property type="entry name" value="PAS domain"/>
    <property type="match status" value="1"/>
</dbReference>
<feature type="domain" description="PAS" evidence="2">
    <location>
        <begin position="293"/>
        <end position="337"/>
    </location>
</feature>
<evidence type="ECO:0000259" key="2">
    <source>
        <dbReference type="PROSITE" id="PS50112"/>
    </source>
</evidence>
<dbReference type="PANTHER" id="PTHR44757:SF10">
    <property type="entry name" value="MEMBRANE PROTEIN"/>
    <property type="match status" value="1"/>
</dbReference>
<gene>
    <name evidence="5" type="ORF">L4G47_21745</name>
</gene>
<dbReference type="PROSITE" id="PS50887">
    <property type="entry name" value="GGDEF"/>
    <property type="match status" value="1"/>
</dbReference>
<dbReference type="InterPro" id="IPR043128">
    <property type="entry name" value="Rev_trsase/Diguanyl_cyclase"/>
</dbReference>
<keyword evidence="1" id="KW-0472">Membrane</keyword>
<feature type="domain" description="GGDEF" evidence="4">
    <location>
        <begin position="444"/>
        <end position="577"/>
    </location>
</feature>
<reference evidence="5" key="1">
    <citation type="submission" date="2022-01" db="EMBL/GenBank/DDBJ databases">
        <title>Pseudomonas sp. nov. isolated from Antarctic regolith.</title>
        <authorList>
            <person name="Novakova D."/>
            <person name="Sedlar K."/>
        </authorList>
    </citation>
    <scope>NUCLEOTIDE SEQUENCE</scope>
    <source>
        <strain evidence="5">P2647</strain>
    </source>
</reference>
<dbReference type="Gene3D" id="3.30.70.270">
    <property type="match status" value="1"/>
</dbReference>
<dbReference type="InterPro" id="IPR035919">
    <property type="entry name" value="EAL_sf"/>
</dbReference>
<evidence type="ECO:0000256" key="1">
    <source>
        <dbReference type="SAM" id="Phobius"/>
    </source>
</evidence>
<accession>A0ABS9IC48</accession>
<dbReference type="CDD" id="cd01949">
    <property type="entry name" value="GGDEF"/>
    <property type="match status" value="1"/>
</dbReference>
<feature type="transmembrane region" description="Helical" evidence="1">
    <location>
        <begin position="6"/>
        <end position="29"/>
    </location>
</feature>
<dbReference type="InterPro" id="IPR052155">
    <property type="entry name" value="Biofilm_reg_signaling"/>
</dbReference>
<dbReference type="CDD" id="cd01948">
    <property type="entry name" value="EAL"/>
    <property type="match status" value="1"/>
</dbReference>
<comment type="caution">
    <text evidence="5">The sequence shown here is derived from an EMBL/GenBank/DDBJ whole genome shotgun (WGS) entry which is preliminary data.</text>
</comment>
<feature type="domain" description="EAL" evidence="3">
    <location>
        <begin position="586"/>
        <end position="836"/>
    </location>
</feature>
<dbReference type="Pfam" id="PF00563">
    <property type="entry name" value="EAL"/>
    <property type="match status" value="1"/>
</dbReference>
<dbReference type="SUPFAM" id="SSF141868">
    <property type="entry name" value="EAL domain-like"/>
    <property type="match status" value="1"/>
</dbReference>
<dbReference type="SUPFAM" id="SSF55785">
    <property type="entry name" value="PYP-like sensor domain (PAS domain)"/>
    <property type="match status" value="1"/>
</dbReference>
<proteinExistence type="predicted"/>
<organism evidence="5 6">
    <name type="scientific">Pseudomonas petrae</name>
    <dbReference type="NCBI Taxonomy" id="2912190"/>
    <lineage>
        <taxon>Bacteria</taxon>
        <taxon>Pseudomonadati</taxon>
        <taxon>Pseudomonadota</taxon>
        <taxon>Gammaproteobacteria</taxon>
        <taxon>Pseudomonadales</taxon>
        <taxon>Pseudomonadaceae</taxon>
        <taxon>Pseudomonas</taxon>
    </lineage>
</organism>
<dbReference type="Gene3D" id="3.20.20.450">
    <property type="entry name" value="EAL domain"/>
    <property type="match status" value="1"/>
</dbReference>
<dbReference type="InterPro" id="IPR000160">
    <property type="entry name" value="GGDEF_dom"/>
</dbReference>
<evidence type="ECO:0000313" key="6">
    <source>
        <dbReference type="Proteomes" id="UP001162905"/>
    </source>
</evidence>
<dbReference type="SMART" id="SM00091">
    <property type="entry name" value="PAS"/>
    <property type="match status" value="1"/>
</dbReference>
<keyword evidence="1" id="KW-1133">Transmembrane helix</keyword>
<protein>
    <submittedName>
        <fullName evidence="5">EAL domain-containing protein</fullName>
    </submittedName>
</protein>
<evidence type="ECO:0000259" key="3">
    <source>
        <dbReference type="PROSITE" id="PS50883"/>
    </source>
</evidence>
<dbReference type="InterPro" id="IPR001633">
    <property type="entry name" value="EAL_dom"/>
</dbReference>
<dbReference type="NCBIfam" id="TIGR00254">
    <property type="entry name" value="GGDEF"/>
    <property type="match status" value="1"/>
</dbReference>
<dbReference type="Pfam" id="PF00990">
    <property type="entry name" value="GGDEF"/>
    <property type="match status" value="1"/>
</dbReference>
<sequence length="837" mass="92775">MTRASLFKFVGLLACVFLLACYLLVYIASDLDRSEQEDRAFHVEKALKSLEAALTGSIKDYAILNDPLEYKLSEKDMGWSHSLEKIGLELHRTLGVQGLFVLNGQNQTIYSAVNGELTSVQAERWANHSLGPFLNEARAGAKTSAPTSAFININGIPALVAAMATGQTRTRSSSSTGSSSPSLFLAVVVLDEAKLRKMAEDYDITGLRVAPSDAHHEASILPLGHNGEAGVLQWDLPKPGRNLLELGLPLLGISALLIFLMTWVIMRRATAAAHALDDSYIFLQNAQVALAASEERFRDVVEASSDWVWEIDAEWRFKYLSERFEIVTGLHRNAWLGAVIDGLLSTTEPGMLSSKLCSPRRRHDLHLQCSYIDATGQIRITRISAREMTNGGFRGAATDITEEVEARRRIEFLSQHDAMTGLPNRIRLQEFLDGKLKAFPTDDRPLVMLSLDLDRFKPVNDMLGHAAGDSVLNEVSIRLAACVRQDDLVARIGGDEFVLILTDLTCQGEVESLCERLIKSIERPIKISGQEVFISASIGIAMAPNDAREATELLRYADIALYEAKAHGRNTWRFYAGDMNAKLIERRRLEIDLRNAITNGELQLQFQPRSRIVDGNMVGAEALVRWLHPERGLILPDAFIPIAEDAGMILTISDWVLETACFHAKCWPDNLFVSVNLSPAEFKQGNLIGRVRKILAESGIKPHRLELEITESLMLEDVEGVLEVMHALKCLGVRISMDDFGIGYSSLSHLRTFPFDGMKIDRSFLNKMSENEDHRALIEAMVGIGHALALTVTAEGIETSEQLDLLKSVSCDEGQGYYLSLPLDIDEFTDLVKSTLM</sequence>
<dbReference type="InterPro" id="IPR007892">
    <property type="entry name" value="CHASE4"/>
</dbReference>
<feature type="transmembrane region" description="Helical" evidence="1">
    <location>
        <begin position="246"/>
        <end position="266"/>
    </location>
</feature>
<dbReference type="InterPro" id="IPR035965">
    <property type="entry name" value="PAS-like_dom_sf"/>
</dbReference>
<evidence type="ECO:0000313" key="5">
    <source>
        <dbReference type="EMBL" id="MCF7544819.1"/>
    </source>
</evidence>
<dbReference type="PROSITE" id="PS50883">
    <property type="entry name" value="EAL"/>
    <property type="match status" value="1"/>
</dbReference>
<dbReference type="Proteomes" id="UP001162905">
    <property type="component" value="Unassembled WGS sequence"/>
</dbReference>
<keyword evidence="1" id="KW-0812">Transmembrane</keyword>
<dbReference type="InterPro" id="IPR029787">
    <property type="entry name" value="Nucleotide_cyclase"/>
</dbReference>
<dbReference type="SMART" id="SM00267">
    <property type="entry name" value="GGDEF"/>
    <property type="match status" value="1"/>
</dbReference>
<name>A0ABS9IC48_9PSED</name>
<dbReference type="InterPro" id="IPR000014">
    <property type="entry name" value="PAS"/>
</dbReference>